<comment type="caution">
    <text evidence="1">The sequence shown here is derived from an EMBL/GenBank/DDBJ whole genome shotgun (WGS) entry which is preliminary data.</text>
</comment>
<evidence type="ECO:0000313" key="2">
    <source>
        <dbReference type="Proteomes" id="UP000789525"/>
    </source>
</evidence>
<protein>
    <submittedName>
        <fullName evidence="1">15056_t:CDS:1</fullName>
    </submittedName>
</protein>
<evidence type="ECO:0000313" key="1">
    <source>
        <dbReference type="EMBL" id="CAG8597335.1"/>
    </source>
</evidence>
<sequence length="201" mass="21807">NGIDERGDYKAVPLKEEDVVEARKTPPHEASSSSIWLIASYCISSILMTVGNKTRQLIGIEQEISEPMDPHPISDQPQPQALYNAAQSGMTDPSTHNASNVPTNTHGFMQPHPDPSHVYNPNANQPTGAMDVHDPKSGVQAGQMPLDTNQPISNTENAQGSPAVQVVETKLPFKEQLTRNQEEKDLGKKILAGDVPPPPHN</sequence>
<feature type="non-terminal residue" evidence="1">
    <location>
        <position position="1"/>
    </location>
</feature>
<dbReference type="Proteomes" id="UP000789525">
    <property type="component" value="Unassembled WGS sequence"/>
</dbReference>
<proteinExistence type="predicted"/>
<gene>
    <name evidence="1" type="ORF">ACOLOM_LOCUS6550</name>
</gene>
<dbReference type="EMBL" id="CAJVPT010013605">
    <property type="protein sequence ID" value="CAG8597335.1"/>
    <property type="molecule type" value="Genomic_DNA"/>
</dbReference>
<name>A0ACA9MKI5_9GLOM</name>
<reference evidence="1" key="1">
    <citation type="submission" date="2021-06" db="EMBL/GenBank/DDBJ databases">
        <authorList>
            <person name="Kallberg Y."/>
            <person name="Tangrot J."/>
            <person name="Rosling A."/>
        </authorList>
    </citation>
    <scope>NUCLEOTIDE SEQUENCE</scope>
    <source>
        <strain evidence="1">CL356</strain>
    </source>
</reference>
<keyword evidence="2" id="KW-1185">Reference proteome</keyword>
<accession>A0ACA9MKI5</accession>
<organism evidence="1 2">
    <name type="scientific">Acaulospora colombiana</name>
    <dbReference type="NCBI Taxonomy" id="27376"/>
    <lineage>
        <taxon>Eukaryota</taxon>
        <taxon>Fungi</taxon>
        <taxon>Fungi incertae sedis</taxon>
        <taxon>Mucoromycota</taxon>
        <taxon>Glomeromycotina</taxon>
        <taxon>Glomeromycetes</taxon>
        <taxon>Diversisporales</taxon>
        <taxon>Acaulosporaceae</taxon>
        <taxon>Acaulospora</taxon>
    </lineage>
</organism>